<gene>
    <name evidence="2" type="ORF">GCM10007359_01710</name>
</gene>
<dbReference type="PROSITE" id="PS00201">
    <property type="entry name" value="FLAVODOXIN"/>
    <property type="match status" value="1"/>
</dbReference>
<evidence type="ECO:0000313" key="3">
    <source>
        <dbReference type="Proteomes" id="UP000600171"/>
    </source>
</evidence>
<dbReference type="InterPro" id="IPR029039">
    <property type="entry name" value="Flavoprotein-like_sf"/>
</dbReference>
<comment type="caution">
    <text evidence="2">The sequence shown here is derived from an EMBL/GenBank/DDBJ whole genome shotgun (WGS) entry which is preliminary data.</text>
</comment>
<reference evidence="2 3" key="1">
    <citation type="journal article" date="2014" name="Int. J. Syst. Evol. Microbiol.">
        <title>Complete genome sequence of Corynebacterium casei LMG S-19264T (=DSM 44701T), isolated from a smear-ripened cheese.</title>
        <authorList>
            <consortium name="US DOE Joint Genome Institute (JGI-PGF)"/>
            <person name="Walter F."/>
            <person name="Albersmeier A."/>
            <person name="Kalinowski J."/>
            <person name="Ruckert C."/>
        </authorList>
    </citation>
    <scope>NUCLEOTIDE SEQUENCE [LARGE SCALE GENOMIC DNA]</scope>
    <source>
        <strain evidence="2 3">CCM 8669</strain>
    </source>
</reference>
<dbReference type="Gene3D" id="3.40.50.360">
    <property type="match status" value="1"/>
</dbReference>
<dbReference type="InterPro" id="IPR008254">
    <property type="entry name" value="Flavodoxin/NO_synth"/>
</dbReference>
<dbReference type="RefSeq" id="WP_188358458.1">
    <property type="nucleotide sequence ID" value="NZ_BMDC01000001.1"/>
</dbReference>
<dbReference type="SUPFAM" id="SSF52218">
    <property type="entry name" value="Flavoproteins"/>
    <property type="match status" value="1"/>
</dbReference>
<evidence type="ECO:0000259" key="1">
    <source>
        <dbReference type="PROSITE" id="PS50902"/>
    </source>
</evidence>
<accession>A0A917IL81</accession>
<keyword evidence="3" id="KW-1185">Reference proteome</keyword>
<dbReference type="AlphaFoldDB" id="A0A917IL81"/>
<feature type="domain" description="Flavodoxin-like" evidence="1">
    <location>
        <begin position="5"/>
        <end position="190"/>
    </location>
</feature>
<protein>
    <recommendedName>
        <fullName evidence="1">Flavodoxin-like domain-containing protein</fullName>
    </recommendedName>
</protein>
<organism evidence="2 3">
    <name type="scientific">Rothia aerolata</name>
    <dbReference type="NCBI Taxonomy" id="1812262"/>
    <lineage>
        <taxon>Bacteria</taxon>
        <taxon>Bacillati</taxon>
        <taxon>Actinomycetota</taxon>
        <taxon>Actinomycetes</taxon>
        <taxon>Micrococcales</taxon>
        <taxon>Micrococcaceae</taxon>
        <taxon>Rothia</taxon>
    </lineage>
</organism>
<dbReference type="InterPro" id="IPR026816">
    <property type="entry name" value="Flavodoxin_dom"/>
</dbReference>
<dbReference type="GO" id="GO:0010181">
    <property type="term" value="F:FMN binding"/>
    <property type="evidence" value="ECO:0007669"/>
    <property type="project" value="InterPro"/>
</dbReference>
<dbReference type="Proteomes" id="UP000600171">
    <property type="component" value="Unassembled WGS sequence"/>
</dbReference>
<sequence>MSSQVLVLFASQYGFTENYARWIAEDLLSLRPEVEVQLSPIAQATAAQVQAADAVVAGASDYGGFLTGAGELKKLAPQLKSKPRFFFSVSFSGLAGAPAEKLDGIVSKNFGNDLVEGARLYHFRGGLDHTRLSLKHKTTMMGIRAAIAALPNKNEANRQMLESFEKKTVDYSDRSAIAPLVEDVLAALGS</sequence>
<dbReference type="PROSITE" id="PS50902">
    <property type="entry name" value="FLAVODOXIN_LIKE"/>
    <property type="match status" value="1"/>
</dbReference>
<dbReference type="Pfam" id="PF12724">
    <property type="entry name" value="Flavodoxin_5"/>
    <property type="match status" value="1"/>
</dbReference>
<dbReference type="InterPro" id="IPR001226">
    <property type="entry name" value="Flavodoxin_CS"/>
</dbReference>
<dbReference type="GO" id="GO:0009055">
    <property type="term" value="F:electron transfer activity"/>
    <property type="evidence" value="ECO:0007669"/>
    <property type="project" value="InterPro"/>
</dbReference>
<proteinExistence type="predicted"/>
<name>A0A917IL81_9MICC</name>
<evidence type="ECO:0000313" key="2">
    <source>
        <dbReference type="EMBL" id="GGH57009.1"/>
    </source>
</evidence>
<dbReference type="EMBL" id="BMDC01000001">
    <property type="protein sequence ID" value="GGH57009.1"/>
    <property type="molecule type" value="Genomic_DNA"/>
</dbReference>